<dbReference type="Pfam" id="PF01464">
    <property type="entry name" value="SLT"/>
    <property type="match status" value="1"/>
</dbReference>
<dbReference type="PANTHER" id="PTHR34700:SF4">
    <property type="entry name" value="PHAGE-LIKE ELEMENT PBSX PROTEIN XKDP"/>
    <property type="match status" value="1"/>
</dbReference>
<dbReference type="Proteomes" id="UP001501638">
    <property type="component" value="Unassembled WGS sequence"/>
</dbReference>
<dbReference type="Gene3D" id="3.10.350.10">
    <property type="entry name" value="LysM domain"/>
    <property type="match status" value="1"/>
</dbReference>
<dbReference type="SUPFAM" id="SSF53955">
    <property type="entry name" value="Lysozyme-like"/>
    <property type="match status" value="1"/>
</dbReference>
<dbReference type="InterPro" id="IPR052196">
    <property type="entry name" value="Bact_Kbp"/>
</dbReference>
<keyword evidence="2" id="KW-0732">Signal</keyword>
<sequence>MSRGRHRRPRTPLMSRHFSRLSLVLTAGGAGVAAPLFVAGGANAAPVSAQDAAPAAQKRADSRAEGTPESAPKSESKAGATDSYTVVSGDTLHGIATDHDVEGGWRTVHEANRKTIGDDPNLIFPGQKLTLAVEGTGAERSAAPDQGRTPPAATQSQAAQTSAKNTSYPDNLDGWIREALDIMRANGIPGTYEGIHRNIMRESGGNPNAINNWDVNAQRGTPSIGLLQVIKPTFDAYHVAGTADSQYDPVANIVAACNYAADRYGSIDNVNGPY</sequence>
<feature type="chain" id="PRO_5045193890" description="LysM domain-containing protein" evidence="2">
    <location>
        <begin position="45"/>
        <end position="274"/>
    </location>
</feature>
<dbReference type="RefSeq" id="WP_344319977.1">
    <property type="nucleotide sequence ID" value="NZ_BAAASZ010000003.1"/>
</dbReference>
<dbReference type="InterPro" id="IPR036779">
    <property type="entry name" value="LysM_dom_sf"/>
</dbReference>
<organism evidence="4 5">
    <name type="scientific">Streptomyces macrosporus</name>
    <dbReference type="NCBI Taxonomy" id="44032"/>
    <lineage>
        <taxon>Bacteria</taxon>
        <taxon>Bacillati</taxon>
        <taxon>Actinomycetota</taxon>
        <taxon>Actinomycetes</taxon>
        <taxon>Kitasatosporales</taxon>
        <taxon>Streptomycetaceae</taxon>
        <taxon>Streptomyces</taxon>
    </lineage>
</organism>
<dbReference type="InterPro" id="IPR008258">
    <property type="entry name" value="Transglycosylase_SLT_dom_1"/>
</dbReference>
<evidence type="ECO:0000256" key="1">
    <source>
        <dbReference type="SAM" id="MobiDB-lite"/>
    </source>
</evidence>
<dbReference type="SMART" id="SM00257">
    <property type="entry name" value="LysM"/>
    <property type="match status" value="1"/>
</dbReference>
<feature type="compositionally biased region" description="Basic and acidic residues" evidence="1">
    <location>
        <begin position="58"/>
        <end position="76"/>
    </location>
</feature>
<dbReference type="PANTHER" id="PTHR34700">
    <property type="entry name" value="POTASSIUM BINDING PROTEIN KBP"/>
    <property type="match status" value="1"/>
</dbReference>
<dbReference type="EMBL" id="BAAASZ010000003">
    <property type="protein sequence ID" value="GAA2422566.1"/>
    <property type="molecule type" value="Genomic_DNA"/>
</dbReference>
<feature type="domain" description="LysM" evidence="3">
    <location>
        <begin position="82"/>
        <end position="131"/>
    </location>
</feature>
<gene>
    <name evidence="4" type="ORF">GCM10010405_01050</name>
</gene>
<evidence type="ECO:0000313" key="5">
    <source>
        <dbReference type="Proteomes" id="UP001501638"/>
    </source>
</evidence>
<dbReference type="CDD" id="cd00118">
    <property type="entry name" value="LysM"/>
    <property type="match status" value="1"/>
</dbReference>
<dbReference type="InterPro" id="IPR023346">
    <property type="entry name" value="Lysozyme-like_dom_sf"/>
</dbReference>
<keyword evidence="5" id="KW-1185">Reference proteome</keyword>
<protein>
    <recommendedName>
        <fullName evidence="3">LysM domain-containing protein</fullName>
    </recommendedName>
</protein>
<feature type="signal peptide" evidence="2">
    <location>
        <begin position="1"/>
        <end position="44"/>
    </location>
</feature>
<feature type="region of interest" description="Disordered" evidence="1">
    <location>
        <begin position="135"/>
        <end position="170"/>
    </location>
</feature>
<comment type="caution">
    <text evidence="4">The sequence shown here is derived from an EMBL/GenBank/DDBJ whole genome shotgun (WGS) entry which is preliminary data.</text>
</comment>
<feature type="region of interest" description="Disordered" evidence="1">
    <location>
        <begin position="50"/>
        <end position="83"/>
    </location>
</feature>
<dbReference type="PROSITE" id="PS51782">
    <property type="entry name" value="LYSM"/>
    <property type="match status" value="1"/>
</dbReference>
<evidence type="ECO:0000259" key="3">
    <source>
        <dbReference type="PROSITE" id="PS51782"/>
    </source>
</evidence>
<feature type="compositionally biased region" description="Low complexity" evidence="1">
    <location>
        <begin position="149"/>
        <end position="163"/>
    </location>
</feature>
<accession>A0ABN3J5D5</accession>
<name>A0ABN3J5D5_9ACTN</name>
<dbReference type="Pfam" id="PF01476">
    <property type="entry name" value="LysM"/>
    <property type="match status" value="1"/>
</dbReference>
<proteinExistence type="predicted"/>
<dbReference type="InterPro" id="IPR018392">
    <property type="entry name" value="LysM"/>
</dbReference>
<dbReference type="Gene3D" id="1.10.530.10">
    <property type="match status" value="1"/>
</dbReference>
<evidence type="ECO:0000313" key="4">
    <source>
        <dbReference type="EMBL" id="GAA2422566.1"/>
    </source>
</evidence>
<dbReference type="SUPFAM" id="SSF54106">
    <property type="entry name" value="LysM domain"/>
    <property type="match status" value="1"/>
</dbReference>
<reference evidence="4 5" key="1">
    <citation type="journal article" date="2019" name="Int. J. Syst. Evol. Microbiol.">
        <title>The Global Catalogue of Microorganisms (GCM) 10K type strain sequencing project: providing services to taxonomists for standard genome sequencing and annotation.</title>
        <authorList>
            <consortium name="The Broad Institute Genomics Platform"/>
            <consortium name="The Broad Institute Genome Sequencing Center for Infectious Disease"/>
            <person name="Wu L."/>
            <person name="Ma J."/>
        </authorList>
    </citation>
    <scope>NUCLEOTIDE SEQUENCE [LARGE SCALE GENOMIC DNA]</scope>
    <source>
        <strain evidence="4 5">JCM 6305</strain>
    </source>
</reference>
<evidence type="ECO:0000256" key="2">
    <source>
        <dbReference type="SAM" id="SignalP"/>
    </source>
</evidence>